<organism evidence="1 2">
    <name type="scientific">Chlorobium limicola (strain DSM 245 / NBRC 103803 / 6330)</name>
    <dbReference type="NCBI Taxonomy" id="290315"/>
    <lineage>
        <taxon>Bacteria</taxon>
        <taxon>Pseudomonadati</taxon>
        <taxon>Chlorobiota</taxon>
        <taxon>Chlorobiia</taxon>
        <taxon>Chlorobiales</taxon>
        <taxon>Chlorobiaceae</taxon>
        <taxon>Chlorobium/Pelodictyon group</taxon>
        <taxon>Chlorobium</taxon>
    </lineage>
</organism>
<accession>B3EC69</accession>
<dbReference type="AlphaFoldDB" id="B3EC69"/>
<dbReference type="EMBL" id="CP001097">
    <property type="protein sequence ID" value="ACD90144.1"/>
    <property type="molecule type" value="Genomic_DNA"/>
</dbReference>
<dbReference type="Proteomes" id="UP000008841">
    <property type="component" value="Chromosome"/>
</dbReference>
<dbReference type="HOGENOM" id="CLU_1329975_0_0_10"/>
<reference evidence="1 2" key="1">
    <citation type="submission" date="2008-05" db="EMBL/GenBank/DDBJ databases">
        <title>Complete sequence of Chlorobium limicola DSM 245.</title>
        <authorList>
            <consortium name="US DOE Joint Genome Institute"/>
            <person name="Lucas S."/>
            <person name="Copeland A."/>
            <person name="Lapidus A."/>
            <person name="Glavina del Rio T."/>
            <person name="Dalin E."/>
            <person name="Tice H."/>
            <person name="Bruce D."/>
            <person name="Goodwin L."/>
            <person name="Pitluck S."/>
            <person name="Schmutz J."/>
            <person name="Larimer F."/>
            <person name="Land M."/>
            <person name="Hauser L."/>
            <person name="Kyrpides N."/>
            <person name="Ovchinnikova G."/>
            <person name="Zhao F."/>
            <person name="Li T."/>
            <person name="Liu Z."/>
            <person name="Overmann J."/>
            <person name="Bryant D.A."/>
            <person name="Richardson P."/>
        </authorList>
    </citation>
    <scope>NUCLEOTIDE SEQUENCE [LARGE SCALE GENOMIC DNA]</scope>
    <source>
        <strain evidence="2">DSM 245 / NBRC 103803 / 6330</strain>
    </source>
</reference>
<dbReference type="KEGG" id="cli:Clim_1075"/>
<proteinExistence type="predicted"/>
<protein>
    <submittedName>
        <fullName evidence="1">Uncharacterized protein</fullName>
    </submittedName>
</protein>
<dbReference type="STRING" id="290315.Clim_1075"/>
<gene>
    <name evidence="1" type="ordered locus">Clim_1075</name>
</gene>
<name>B3EC69_CHLL2</name>
<dbReference type="OrthoDB" id="597586at2"/>
<evidence type="ECO:0000313" key="2">
    <source>
        <dbReference type="Proteomes" id="UP000008841"/>
    </source>
</evidence>
<dbReference type="RefSeq" id="WP_012466021.1">
    <property type="nucleotide sequence ID" value="NC_010803.1"/>
</dbReference>
<sequence length="206" mass="23210" precursor="true">MKAVKYIQAGFRKRNPAFVYKLFPALFFLFITSFATVKPSLADPPVFFHKKNITLEKISPREIGLPVNSSLAISEGEIDFNINAEGTAVDYPEMTIGQGYTISTVIRRIEGLWEWKILKNKNEDKPYITAEYTVTGTNGQKNVLSHSSDPSDTINVRIQPLPLSWEEKNNQWICTANIELVMELADIEKSGNYEGTIQTLISIASF</sequence>
<evidence type="ECO:0000313" key="1">
    <source>
        <dbReference type="EMBL" id="ACD90144.1"/>
    </source>
</evidence>